<dbReference type="PROSITE" id="PS00108">
    <property type="entry name" value="PROTEIN_KINASE_ST"/>
    <property type="match status" value="1"/>
</dbReference>
<dbReference type="EMBL" id="BAABUK010000048">
    <property type="protein sequence ID" value="GAA5817734.1"/>
    <property type="molecule type" value="Genomic_DNA"/>
</dbReference>
<name>A0ABP9ZFB1_9FUNG</name>
<dbReference type="SUPFAM" id="SSF56112">
    <property type="entry name" value="Protein kinase-like (PK-like)"/>
    <property type="match status" value="1"/>
</dbReference>
<evidence type="ECO:0000256" key="1">
    <source>
        <dbReference type="ARBA" id="ARBA00005575"/>
    </source>
</evidence>
<dbReference type="SMART" id="SM00220">
    <property type="entry name" value="S_TKc"/>
    <property type="match status" value="1"/>
</dbReference>
<dbReference type="PANTHER" id="PTHR24347">
    <property type="entry name" value="SERINE/THREONINE-PROTEIN KINASE"/>
    <property type="match status" value="1"/>
</dbReference>
<gene>
    <name evidence="4" type="ORF">MFLAVUS_011285</name>
</gene>
<sequence>MSSHTAITQMFQQDHYTTINNFKSTYKPTEQWSSIKLERDRAFRRSLSKSYLYNSVRQKIQVEAYSDKDIKEAIRGHVYIPNDETKSDPSTAAVIDNRAPATNHALLPSFEDSTFTGTDYGLKTMSITHHPPFKACNYGRSITINNVLSDLISAGYLRGANTDSHRYTAFGDIMIDMEYISPYHCIIQSQRVENGVSLAYLTDISLNGTYLNGDLIGYNQTVILYPSCVISFVSHHLNLFYIQAHGKETNDQYEENFLVPLRSDEIEHENRCMISVSNRQIGVGAQSEVFLCNIVKRLRFQLACKRHLKKSFSGLGSKALKMELSILETNKHQNVLSIISRFERNNDMYSFCPLYFGGNLHDRIERPYDIKEEDAYFIYYQISSGLTYLHKNGIIHCDLKPNNILLENYDEKTRVVISDFGLSIKAKDINYWPDDYGTLAYHAPEILEQKPINEKVDIWALGIIVYEMLTKQHPFANKYYFESDSANEIISNILEKEPDMSLLQSMTDHARNVIKELLCKDPTLRKSSSQTLWAQEHMDSFFYREILNVRKSFIRERSMWFNGEVLKETESETTYHPDNDKKAVRLVMSRMQLSMEDPKYVFRHRIKHHFTETAEDVKCLNEERYPDRTLLKKRLSEFASSGGDRIRSFGDSVCGSVCGSVSGSVSSNVSGSVDS</sequence>
<evidence type="ECO:0000259" key="3">
    <source>
        <dbReference type="PROSITE" id="PS50011"/>
    </source>
</evidence>
<dbReference type="Gene3D" id="1.10.510.10">
    <property type="entry name" value="Transferase(Phosphotransferase) domain 1"/>
    <property type="match status" value="1"/>
</dbReference>
<dbReference type="PROSITE" id="PS50006">
    <property type="entry name" value="FHA_DOMAIN"/>
    <property type="match status" value="1"/>
</dbReference>
<dbReference type="InterPro" id="IPR008984">
    <property type="entry name" value="SMAD_FHA_dom_sf"/>
</dbReference>
<keyword evidence="5" id="KW-1185">Reference proteome</keyword>
<dbReference type="Pfam" id="PF00498">
    <property type="entry name" value="FHA"/>
    <property type="match status" value="1"/>
</dbReference>
<dbReference type="PROSITE" id="PS50011">
    <property type="entry name" value="PROTEIN_KINASE_DOM"/>
    <property type="match status" value="1"/>
</dbReference>
<organism evidence="4 5">
    <name type="scientific">Mucor flavus</name>
    <dbReference type="NCBI Taxonomy" id="439312"/>
    <lineage>
        <taxon>Eukaryota</taxon>
        <taxon>Fungi</taxon>
        <taxon>Fungi incertae sedis</taxon>
        <taxon>Mucoromycota</taxon>
        <taxon>Mucoromycotina</taxon>
        <taxon>Mucoromycetes</taxon>
        <taxon>Mucorales</taxon>
        <taxon>Mucorineae</taxon>
        <taxon>Mucoraceae</taxon>
        <taxon>Mucor</taxon>
    </lineage>
</organism>
<feature type="domain" description="FHA" evidence="2">
    <location>
        <begin position="156"/>
        <end position="216"/>
    </location>
</feature>
<dbReference type="InterPro" id="IPR011009">
    <property type="entry name" value="Kinase-like_dom_sf"/>
</dbReference>
<evidence type="ECO:0000313" key="4">
    <source>
        <dbReference type="EMBL" id="GAA5817734.1"/>
    </source>
</evidence>
<evidence type="ECO:0000313" key="5">
    <source>
        <dbReference type="Proteomes" id="UP001473302"/>
    </source>
</evidence>
<evidence type="ECO:0000259" key="2">
    <source>
        <dbReference type="PROSITE" id="PS50006"/>
    </source>
</evidence>
<reference evidence="4 5" key="1">
    <citation type="submission" date="2024-04" db="EMBL/GenBank/DDBJ databases">
        <title>genome sequences of Mucor flavus KT1a and Helicostylum pulchrum KT1b strains isolated from the surface of a dry-aged beef.</title>
        <authorList>
            <person name="Toyotome T."/>
            <person name="Hosono M."/>
            <person name="Torimaru M."/>
            <person name="Fukuda K."/>
            <person name="Mikami N."/>
        </authorList>
    </citation>
    <scope>NUCLEOTIDE SEQUENCE [LARGE SCALE GENOMIC DNA]</scope>
    <source>
        <strain evidence="4 5">KT1a</strain>
    </source>
</reference>
<comment type="caution">
    <text evidence="4">The sequence shown here is derived from an EMBL/GenBank/DDBJ whole genome shotgun (WGS) entry which is preliminary data.</text>
</comment>
<dbReference type="Pfam" id="PF00069">
    <property type="entry name" value="Pkinase"/>
    <property type="match status" value="1"/>
</dbReference>
<protein>
    <submittedName>
        <fullName evidence="4">Uncharacterized protein</fullName>
    </submittedName>
</protein>
<proteinExistence type="inferred from homology"/>
<accession>A0ABP9ZFB1</accession>
<dbReference type="SUPFAM" id="SSF49879">
    <property type="entry name" value="SMAD/FHA domain"/>
    <property type="match status" value="1"/>
</dbReference>
<comment type="similarity">
    <text evidence="1">Belongs to the protein kinase superfamily. CAMK Ser/Thr protein kinase family. CHEK2 subfamily.</text>
</comment>
<dbReference type="InterPro" id="IPR008271">
    <property type="entry name" value="Ser/Thr_kinase_AS"/>
</dbReference>
<dbReference type="SMART" id="SM00240">
    <property type="entry name" value="FHA"/>
    <property type="match status" value="1"/>
</dbReference>
<dbReference type="Gene3D" id="2.60.200.20">
    <property type="match status" value="1"/>
</dbReference>
<dbReference type="InterPro" id="IPR000253">
    <property type="entry name" value="FHA_dom"/>
</dbReference>
<dbReference type="InterPro" id="IPR000719">
    <property type="entry name" value="Prot_kinase_dom"/>
</dbReference>
<dbReference type="Proteomes" id="UP001473302">
    <property type="component" value="Unassembled WGS sequence"/>
</dbReference>
<feature type="domain" description="Protein kinase" evidence="3">
    <location>
        <begin position="275"/>
        <end position="542"/>
    </location>
</feature>